<keyword evidence="5" id="KW-1185">Reference proteome</keyword>
<feature type="domain" description="DUF5817" evidence="3">
    <location>
        <begin position="121"/>
        <end position="174"/>
    </location>
</feature>
<dbReference type="AlphaFoldDB" id="A0ABD5Z8R5"/>
<proteinExistence type="predicted"/>
<organism evidence="4 5">
    <name type="scientific">Halospeciosus flavus</name>
    <dbReference type="NCBI Taxonomy" id="3032283"/>
    <lineage>
        <taxon>Archaea</taxon>
        <taxon>Methanobacteriati</taxon>
        <taxon>Methanobacteriota</taxon>
        <taxon>Stenosarchaea group</taxon>
        <taxon>Halobacteria</taxon>
        <taxon>Halobacteriales</taxon>
        <taxon>Halobacteriaceae</taxon>
        <taxon>Halospeciosus</taxon>
    </lineage>
</organism>
<evidence type="ECO:0000256" key="1">
    <source>
        <dbReference type="SAM" id="MobiDB-lite"/>
    </source>
</evidence>
<feature type="region of interest" description="Disordered" evidence="1">
    <location>
        <begin position="95"/>
        <end position="121"/>
    </location>
</feature>
<dbReference type="Pfam" id="PF19134">
    <property type="entry name" value="DUF5817"/>
    <property type="match status" value="1"/>
</dbReference>
<accession>A0ABD5Z8R5</accession>
<evidence type="ECO:0000259" key="3">
    <source>
        <dbReference type="Pfam" id="PF22798"/>
    </source>
</evidence>
<dbReference type="RefSeq" id="WP_279528203.1">
    <property type="nucleotide sequence ID" value="NZ_CP122312.1"/>
</dbReference>
<dbReference type="Pfam" id="PF22798">
    <property type="entry name" value="DUF5817_CT"/>
    <property type="match status" value="1"/>
</dbReference>
<comment type="caution">
    <text evidence="4">The sequence shown here is derived from an EMBL/GenBank/DDBJ whole genome shotgun (WGS) entry which is preliminary data.</text>
</comment>
<dbReference type="Proteomes" id="UP001596447">
    <property type="component" value="Unassembled WGS sequence"/>
</dbReference>
<reference evidence="4 5" key="1">
    <citation type="journal article" date="2019" name="Int. J. Syst. Evol. Microbiol.">
        <title>The Global Catalogue of Microorganisms (GCM) 10K type strain sequencing project: providing services to taxonomists for standard genome sequencing and annotation.</title>
        <authorList>
            <consortium name="The Broad Institute Genomics Platform"/>
            <consortium name="The Broad Institute Genome Sequencing Center for Infectious Disease"/>
            <person name="Wu L."/>
            <person name="Ma J."/>
        </authorList>
    </citation>
    <scope>NUCLEOTIDE SEQUENCE [LARGE SCALE GENOMIC DNA]</scope>
    <source>
        <strain evidence="4 5">XZGYJ-43</strain>
    </source>
</reference>
<sequence>MYSVVGCSDCDALWVVDGRPETTKCPRCGKTEQFATRKQFVTTDDRDHAREVRASMLAARQGHGDAFAALDSVAEMETYLDDVGVSDDEYLERSGLDTDEVNEAGDRLDSGAGSGSRSRKEVVTDALDELDGPTEADVVDYATDHGVPAEYARKALEKLVRAGEASESGGRYRRL</sequence>
<evidence type="ECO:0000313" key="4">
    <source>
        <dbReference type="EMBL" id="MFC7201458.1"/>
    </source>
</evidence>
<dbReference type="InterPro" id="IPR053849">
    <property type="entry name" value="DUF5817_C"/>
</dbReference>
<dbReference type="Gene3D" id="3.90.820.10">
    <property type="entry name" value="Structural Genomics, Unknown Function 30-nov-00 1gh9 Mol_id"/>
    <property type="match status" value="1"/>
</dbReference>
<gene>
    <name evidence="4" type="ORF">ACFQJ9_18965</name>
</gene>
<dbReference type="EMBL" id="JBHTAR010000011">
    <property type="protein sequence ID" value="MFC7201458.1"/>
    <property type="molecule type" value="Genomic_DNA"/>
</dbReference>
<evidence type="ECO:0000259" key="2">
    <source>
        <dbReference type="Pfam" id="PF19134"/>
    </source>
</evidence>
<protein>
    <submittedName>
        <fullName evidence="4">DUF5817 domain-containing protein</fullName>
    </submittedName>
</protein>
<dbReference type="InterPro" id="IPR043855">
    <property type="entry name" value="DUF5817"/>
</dbReference>
<name>A0ABD5Z8R5_9EURY</name>
<feature type="domain" description="DUF5817" evidence="2">
    <location>
        <begin position="2"/>
        <end position="58"/>
    </location>
</feature>
<evidence type="ECO:0000313" key="5">
    <source>
        <dbReference type="Proteomes" id="UP001596447"/>
    </source>
</evidence>